<feature type="region of interest" description="Disordered" evidence="1">
    <location>
        <begin position="57"/>
        <end position="77"/>
    </location>
</feature>
<sequence>MTTDRSNDIAGAQSATRQPASVVLMSMSGFGRPLAVVGAGLAVAAALTGVALLGGGSSDRAGNPDGPPSRRPPTSALSVVEMSPTPGYGTTATPGVPAEVWNAAQIDRLSAAFERHLRAAAPAGTTFLDTPVNLGATDPFRFAESTGPGSRYSESFVVAPDLRDEPGLGNVVLRVGKPIGPLGPDGRPWPTGYGIGQFQQCPGDGCDLRTGPHGEKIVAMPSFQDEGGKKIARIDVTTADGTGICVEVRNFSLFRSGSRAGLPITLDQMIQLAVDPDLVIRTT</sequence>
<keyword evidence="2" id="KW-1133">Transmembrane helix</keyword>
<dbReference type="EMBL" id="JBHSIU010000053">
    <property type="protein sequence ID" value="MFC5003433.1"/>
    <property type="molecule type" value="Genomic_DNA"/>
</dbReference>
<dbReference type="Proteomes" id="UP001595912">
    <property type="component" value="Unassembled WGS sequence"/>
</dbReference>
<evidence type="ECO:0000313" key="4">
    <source>
        <dbReference type="Proteomes" id="UP001595912"/>
    </source>
</evidence>
<comment type="caution">
    <text evidence="3">The sequence shown here is derived from an EMBL/GenBank/DDBJ whole genome shotgun (WGS) entry which is preliminary data.</text>
</comment>
<evidence type="ECO:0000256" key="2">
    <source>
        <dbReference type="SAM" id="Phobius"/>
    </source>
</evidence>
<feature type="transmembrane region" description="Helical" evidence="2">
    <location>
        <begin position="34"/>
        <end position="53"/>
    </location>
</feature>
<keyword evidence="2" id="KW-0472">Membrane</keyword>
<keyword evidence="2" id="KW-0812">Transmembrane</keyword>
<evidence type="ECO:0000313" key="3">
    <source>
        <dbReference type="EMBL" id="MFC5003433.1"/>
    </source>
</evidence>
<gene>
    <name evidence="3" type="ORF">ACFPIJ_37135</name>
</gene>
<accession>A0ABV9W4G1</accession>
<organism evidence="3 4">
    <name type="scientific">Dactylosporangium cerinum</name>
    <dbReference type="NCBI Taxonomy" id="1434730"/>
    <lineage>
        <taxon>Bacteria</taxon>
        <taxon>Bacillati</taxon>
        <taxon>Actinomycetota</taxon>
        <taxon>Actinomycetes</taxon>
        <taxon>Micromonosporales</taxon>
        <taxon>Micromonosporaceae</taxon>
        <taxon>Dactylosporangium</taxon>
    </lineage>
</organism>
<proteinExistence type="predicted"/>
<dbReference type="RefSeq" id="WP_380122445.1">
    <property type="nucleotide sequence ID" value="NZ_JBHSIU010000053.1"/>
</dbReference>
<name>A0ABV9W4G1_9ACTN</name>
<reference evidence="4" key="1">
    <citation type="journal article" date="2019" name="Int. J. Syst. Evol. Microbiol.">
        <title>The Global Catalogue of Microorganisms (GCM) 10K type strain sequencing project: providing services to taxonomists for standard genome sequencing and annotation.</title>
        <authorList>
            <consortium name="The Broad Institute Genomics Platform"/>
            <consortium name="The Broad Institute Genome Sequencing Center for Infectious Disease"/>
            <person name="Wu L."/>
            <person name="Ma J."/>
        </authorList>
    </citation>
    <scope>NUCLEOTIDE SEQUENCE [LARGE SCALE GENOMIC DNA]</scope>
    <source>
        <strain evidence="4">CGMCC 4.7152</strain>
    </source>
</reference>
<evidence type="ECO:0000256" key="1">
    <source>
        <dbReference type="SAM" id="MobiDB-lite"/>
    </source>
</evidence>
<keyword evidence="4" id="KW-1185">Reference proteome</keyword>
<protein>
    <submittedName>
        <fullName evidence="3">Uncharacterized protein</fullName>
    </submittedName>
</protein>